<organism evidence="1 2">
    <name type="scientific">Clostridium uliginosum</name>
    <dbReference type="NCBI Taxonomy" id="119641"/>
    <lineage>
        <taxon>Bacteria</taxon>
        <taxon>Bacillati</taxon>
        <taxon>Bacillota</taxon>
        <taxon>Clostridia</taxon>
        <taxon>Eubacteriales</taxon>
        <taxon>Clostridiaceae</taxon>
        <taxon>Clostridium</taxon>
    </lineage>
</organism>
<accession>A0A1I1QWG5</accession>
<protein>
    <recommendedName>
        <fullName evidence="3">Transglutaminase-like superfamily protein</fullName>
    </recommendedName>
</protein>
<gene>
    <name evidence="1" type="ORF">SAMN05421842_12813</name>
</gene>
<reference evidence="1 2" key="1">
    <citation type="submission" date="2016-10" db="EMBL/GenBank/DDBJ databases">
        <authorList>
            <person name="de Groot N.N."/>
        </authorList>
    </citation>
    <scope>NUCLEOTIDE SEQUENCE [LARGE SCALE GENOMIC DNA]</scope>
    <source>
        <strain evidence="1 2">DSM 12992</strain>
    </source>
</reference>
<dbReference type="AlphaFoldDB" id="A0A1I1QWG5"/>
<evidence type="ECO:0008006" key="3">
    <source>
        <dbReference type="Google" id="ProtNLM"/>
    </source>
</evidence>
<dbReference type="Proteomes" id="UP000199263">
    <property type="component" value="Unassembled WGS sequence"/>
</dbReference>
<keyword evidence="2" id="KW-1185">Reference proteome</keyword>
<sequence length="197" mass="23034">MNKLIDYGSGPVIEGRNPTEKEILEYGNGHCREFAYLFSKKISKFGFKSIVIDIHRFDGNDHSVVEVNVINHKYVFDPTLGVYYKTNINNLINKNKLDIDKVRVGESTASYLYGEDLFFKGVQTYDVYTDVRDYYEIDKITDTLFTSKTNISSELPFEKNQIINNDEDKILEINFQKTISFYRTKLYFSDMMDDIKN</sequence>
<name>A0A1I1QWG5_9CLOT</name>
<proteinExistence type="predicted"/>
<dbReference type="EMBL" id="FOMG01000028">
    <property type="protein sequence ID" value="SFD26461.1"/>
    <property type="molecule type" value="Genomic_DNA"/>
</dbReference>
<evidence type="ECO:0000313" key="2">
    <source>
        <dbReference type="Proteomes" id="UP000199263"/>
    </source>
</evidence>
<dbReference type="STRING" id="119641.SAMN05421842_12813"/>
<evidence type="ECO:0000313" key="1">
    <source>
        <dbReference type="EMBL" id="SFD26461.1"/>
    </source>
</evidence>
<dbReference type="RefSeq" id="WP_090093512.1">
    <property type="nucleotide sequence ID" value="NZ_FOMG01000028.1"/>
</dbReference>